<keyword evidence="1" id="KW-0472">Membrane</keyword>
<reference evidence="2 3" key="1">
    <citation type="journal article" date="2015" name="Genome Announc.">
        <title>Expanding the biotechnology potential of lactobacilli through comparative genomics of 213 strains and associated genera.</title>
        <authorList>
            <person name="Sun Z."/>
            <person name="Harris H.M."/>
            <person name="McCann A."/>
            <person name="Guo C."/>
            <person name="Argimon S."/>
            <person name="Zhang W."/>
            <person name="Yang X."/>
            <person name="Jeffery I.B."/>
            <person name="Cooney J.C."/>
            <person name="Kagawa T.F."/>
            <person name="Liu W."/>
            <person name="Song Y."/>
            <person name="Salvetti E."/>
            <person name="Wrobel A."/>
            <person name="Rasinkangas P."/>
            <person name="Parkhill J."/>
            <person name="Rea M.C."/>
            <person name="O'Sullivan O."/>
            <person name="Ritari J."/>
            <person name="Douillard F.P."/>
            <person name="Paul Ross R."/>
            <person name="Yang R."/>
            <person name="Briner A.E."/>
            <person name="Felis G.E."/>
            <person name="de Vos W.M."/>
            <person name="Barrangou R."/>
            <person name="Klaenhammer T.R."/>
            <person name="Caufield P.W."/>
            <person name="Cui Y."/>
            <person name="Zhang H."/>
            <person name="O'Toole P.W."/>
        </authorList>
    </citation>
    <scope>NUCLEOTIDE SEQUENCE [LARGE SCALE GENOMIC DNA]</scope>
    <source>
        <strain evidence="2 3">DSM 19910</strain>
    </source>
</reference>
<comment type="caution">
    <text evidence="2">The sequence shown here is derived from an EMBL/GenBank/DDBJ whole genome shotgun (WGS) entry which is preliminary data.</text>
</comment>
<protein>
    <recommendedName>
        <fullName evidence="4">Integral membrane protein</fullName>
    </recommendedName>
</protein>
<dbReference type="Proteomes" id="UP000051621">
    <property type="component" value="Unassembled WGS sequence"/>
</dbReference>
<evidence type="ECO:0000313" key="3">
    <source>
        <dbReference type="Proteomes" id="UP000051621"/>
    </source>
</evidence>
<organism evidence="2 3">
    <name type="scientific">Liquorilactobacillus capillatus DSM 19910</name>
    <dbReference type="NCBI Taxonomy" id="1423731"/>
    <lineage>
        <taxon>Bacteria</taxon>
        <taxon>Bacillati</taxon>
        <taxon>Bacillota</taxon>
        <taxon>Bacilli</taxon>
        <taxon>Lactobacillales</taxon>
        <taxon>Lactobacillaceae</taxon>
        <taxon>Liquorilactobacillus</taxon>
    </lineage>
</organism>
<feature type="transmembrane region" description="Helical" evidence="1">
    <location>
        <begin position="12"/>
        <end position="32"/>
    </location>
</feature>
<keyword evidence="1" id="KW-1133">Transmembrane helix</keyword>
<gene>
    <name evidence="2" type="ORF">FC81_GL001414</name>
</gene>
<dbReference type="AlphaFoldDB" id="A0A0R1M0W5"/>
<feature type="transmembrane region" description="Helical" evidence="1">
    <location>
        <begin position="93"/>
        <end position="110"/>
    </location>
</feature>
<evidence type="ECO:0000313" key="2">
    <source>
        <dbReference type="EMBL" id="KRL01273.1"/>
    </source>
</evidence>
<dbReference type="PATRIC" id="fig|1423731.3.peg.1453"/>
<feature type="transmembrane region" description="Helical" evidence="1">
    <location>
        <begin position="44"/>
        <end position="63"/>
    </location>
</feature>
<sequence length="112" mass="12738">MGTLMAIKRIFSITTIWYLTVAFAISLVVPIIFTELNFSDIQKIGFALFGVNVIYAILSGLTVGFKKEPAVYLLFFPIIYLLGVKLFFESYAYYFALVYLAITYLAYGITRE</sequence>
<dbReference type="STRING" id="1423731.FC81_GL001414"/>
<proteinExistence type="predicted"/>
<keyword evidence="3" id="KW-1185">Reference proteome</keyword>
<feature type="transmembrane region" description="Helical" evidence="1">
    <location>
        <begin position="70"/>
        <end position="87"/>
    </location>
</feature>
<name>A0A0R1M0W5_9LACO</name>
<evidence type="ECO:0008006" key="4">
    <source>
        <dbReference type="Google" id="ProtNLM"/>
    </source>
</evidence>
<evidence type="ECO:0000256" key="1">
    <source>
        <dbReference type="SAM" id="Phobius"/>
    </source>
</evidence>
<keyword evidence="1" id="KW-0812">Transmembrane</keyword>
<accession>A0A0R1M0W5</accession>
<dbReference type="EMBL" id="AZEF01000027">
    <property type="protein sequence ID" value="KRL01273.1"/>
    <property type="molecule type" value="Genomic_DNA"/>
</dbReference>